<dbReference type="GO" id="GO:0043420">
    <property type="term" value="P:anthranilate metabolic process"/>
    <property type="evidence" value="ECO:0007669"/>
    <property type="project" value="UniProtKB-UniRule"/>
</dbReference>
<evidence type="ECO:0000256" key="1">
    <source>
        <dbReference type="ARBA" id="ARBA00002752"/>
    </source>
</evidence>
<feature type="binding site" evidence="7">
    <location>
        <position position="164"/>
    </location>
    <ligand>
        <name>Fe cation</name>
        <dbReference type="ChEBI" id="CHEBI:24875"/>
        <label>2</label>
    </ligand>
</feature>
<feature type="binding site" evidence="7">
    <location>
        <position position="127"/>
    </location>
    <ligand>
        <name>Fe cation</name>
        <dbReference type="ChEBI" id="CHEBI:24875"/>
        <label>2</label>
    </ligand>
</feature>
<protein>
    <recommendedName>
        <fullName evidence="7">3-hydroxyanthranilate 3,4-dioxygenase</fullName>
        <ecNumber evidence="7">1.13.11.6</ecNumber>
    </recommendedName>
    <alternativeName>
        <fullName evidence="7">3-hydroxyanthranilate oxygenase</fullName>
        <shortName evidence="7">3-HAO</shortName>
    </alternativeName>
    <alternativeName>
        <fullName evidence="7">3-hydroxyanthranilic acid dioxygenase</fullName>
        <shortName evidence="7">HAD</shortName>
    </alternativeName>
</protein>
<organism evidence="8 9">
    <name type="scientific">Litoribacter ruber</name>
    <dbReference type="NCBI Taxonomy" id="702568"/>
    <lineage>
        <taxon>Bacteria</taxon>
        <taxon>Pseudomonadati</taxon>
        <taxon>Bacteroidota</taxon>
        <taxon>Cytophagia</taxon>
        <taxon>Cytophagales</taxon>
        <taxon>Cyclobacteriaceae</taxon>
        <taxon>Litoribacter</taxon>
    </lineage>
</organism>
<dbReference type="GO" id="GO:0006569">
    <property type="term" value="P:L-tryptophan catabolic process"/>
    <property type="evidence" value="ECO:0007669"/>
    <property type="project" value="UniProtKB-UniRule"/>
</dbReference>
<feature type="binding site" evidence="7">
    <location>
        <position position="47"/>
    </location>
    <ligand>
        <name>O2</name>
        <dbReference type="ChEBI" id="CHEBI:15379"/>
    </ligand>
</feature>
<feature type="binding site" evidence="7">
    <location>
        <position position="57"/>
    </location>
    <ligand>
        <name>substrate</name>
    </ligand>
</feature>
<dbReference type="SUPFAM" id="SSF51182">
    <property type="entry name" value="RmlC-like cupins"/>
    <property type="match status" value="1"/>
</dbReference>
<dbReference type="EMBL" id="JAHCMY010000004">
    <property type="protein sequence ID" value="MBS9524379.1"/>
    <property type="molecule type" value="Genomic_DNA"/>
</dbReference>
<feature type="binding site" evidence="7">
    <location>
        <position position="109"/>
    </location>
    <ligand>
        <name>substrate</name>
    </ligand>
</feature>
<evidence type="ECO:0000256" key="3">
    <source>
        <dbReference type="ARBA" id="ARBA00022723"/>
    </source>
</evidence>
<comment type="catalytic activity">
    <reaction evidence="7">
        <text>3-hydroxyanthranilate + O2 = (2Z,4Z)-2-amino-3-carboxymuconate 6-semialdehyde</text>
        <dbReference type="Rhea" id="RHEA:17953"/>
        <dbReference type="ChEBI" id="CHEBI:15379"/>
        <dbReference type="ChEBI" id="CHEBI:36559"/>
        <dbReference type="ChEBI" id="CHEBI:77612"/>
        <dbReference type="EC" id="1.13.11.6"/>
    </reaction>
</comment>
<dbReference type="NCBIfam" id="NF009763">
    <property type="entry name" value="PRK13264.1"/>
    <property type="match status" value="1"/>
</dbReference>
<feature type="binding site" evidence="7">
    <location>
        <position position="51"/>
    </location>
    <ligand>
        <name>Fe cation</name>
        <dbReference type="ChEBI" id="CHEBI:24875"/>
        <label>1</label>
        <note>catalytic</note>
    </ligand>
</feature>
<dbReference type="AlphaFoldDB" id="A0AAP2CIN2"/>
<dbReference type="HAMAP" id="MF_00825">
    <property type="entry name" value="3_HAO"/>
    <property type="match status" value="1"/>
</dbReference>
<evidence type="ECO:0000256" key="4">
    <source>
        <dbReference type="ARBA" id="ARBA00022964"/>
    </source>
</evidence>
<dbReference type="InterPro" id="IPR010329">
    <property type="entry name" value="3hydroanth_dOase"/>
</dbReference>
<accession>A0AAP2CIN2</accession>
<comment type="caution">
    <text evidence="8">The sequence shown here is derived from an EMBL/GenBank/DDBJ whole genome shotgun (WGS) entry which is preliminary data.</text>
</comment>
<dbReference type="Proteomes" id="UP001319104">
    <property type="component" value="Unassembled WGS sequence"/>
</dbReference>
<proteinExistence type="inferred from homology"/>
<dbReference type="GO" id="GO:0019805">
    <property type="term" value="P:quinolinate biosynthetic process"/>
    <property type="evidence" value="ECO:0007669"/>
    <property type="project" value="UniProtKB-UniRule"/>
</dbReference>
<dbReference type="RefSeq" id="WP_213945236.1">
    <property type="nucleotide sequence ID" value="NZ_JAHCMY010000004.1"/>
</dbReference>
<feature type="binding site" evidence="7">
    <location>
        <position position="99"/>
    </location>
    <ligand>
        <name>substrate</name>
    </ligand>
</feature>
<comment type="cofactor">
    <cofactor evidence="7">
        <name>Fe(2+)</name>
        <dbReference type="ChEBI" id="CHEBI:29033"/>
    </cofactor>
    <text evidence="7">Binds 2 Fe(2+) ions per subunit.</text>
</comment>
<dbReference type="Pfam" id="PF06052">
    <property type="entry name" value="3-HAO"/>
    <property type="match status" value="1"/>
</dbReference>
<feature type="binding site" evidence="7">
    <location>
        <position position="124"/>
    </location>
    <ligand>
        <name>Fe cation</name>
        <dbReference type="ChEBI" id="CHEBI:24875"/>
        <label>2</label>
    </ligand>
</feature>
<dbReference type="CDD" id="cd06123">
    <property type="entry name" value="cupin_HAO"/>
    <property type="match status" value="1"/>
</dbReference>
<evidence type="ECO:0000256" key="2">
    <source>
        <dbReference type="ARBA" id="ARBA00022642"/>
    </source>
</evidence>
<sequence length="170" mass="19832">MALPQPINFQKWIDDHRHLLKPPVGNRQVFHDNKDFIVMVVGGPNSRKDYHYNEGEEVFYQIEGDITLKVIDEGEPRDIIIKEGEMFLLPGKVPHSPRRPANTLGLVFERYRRPGELDGFIWHCENCGHKLYEEYAEITDIVNQLPPIMERFWSNPELTTCSNCGEQLKK</sequence>
<comment type="pathway">
    <text evidence="7">Cofactor biosynthesis; NAD(+) biosynthesis; quinolinate from L-kynurenine: step 3/3.</text>
</comment>
<reference evidence="8 9" key="1">
    <citation type="submission" date="2021-05" db="EMBL/GenBank/DDBJ databases">
        <authorList>
            <person name="Zhang Z.D."/>
            <person name="Osman G."/>
        </authorList>
    </citation>
    <scope>NUCLEOTIDE SEQUENCE [LARGE SCALE GENOMIC DNA]</scope>
    <source>
        <strain evidence="8 9">KCTC 32217</strain>
    </source>
</reference>
<evidence type="ECO:0000313" key="9">
    <source>
        <dbReference type="Proteomes" id="UP001319104"/>
    </source>
</evidence>
<feature type="binding site" evidence="7">
    <location>
        <position position="95"/>
    </location>
    <ligand>
        <name>Fe cation</name>
        <dbReference type="ChEBI" id="CHEBI:24875"/>
        <label>1</label>
        <note>catalytic</note>
    </ligand>
</feature>
<feature type="binding site" evidence="7">
    <location>
        <position position="57"/>
    </location>
    <ligand>
        <name>Fe cation</name>
        <dbReference type="ChEBI" id="CHEBI:24875"/>
        <label>1</label>
        <note>catalytic</note>
    </ligand>
</feature>
<dbReference type="PANTHER" id="PTHR15497:SF1">
    <property type="entry name" value="3-HYDROXYANTHRANILATE 3,4-DIOXYGENASE"/>
    <property type="match status" value="1"/>
</dbReference>
<dbReference type="InterPro" id="IPR011051">
    <property type="entry name" value="RmlC_Cupin_sf"/>
</dbReference>
<dbReference type="Gene3D" id="2.60.120.10">
    <property type="entry name" value="Jelly Rolls"/>
    <property type="match status" value="1"/>
</dbReference>
<keyword evidence="9" id="KW-1185">Reference proteome</keyword>
<dbReference type="NCBIfam" id="TIGR03037">
    <property type="entry name" value="anthran_nbaC"/>
    <property type="match status" value="1"/>
</dbReference>
<keyword evidence="2 7" id="KW-0662">Pyridine nucleotide biosynthesis</keyword>
<feature type="binding site" evidence="7">
    <location>
        <position position="161"/>
    </location>
    <ligand>
        <name>Fe cation</name>
        <dbReference type="ChEBI" id="CHEBI:24875"/>
        <label>2</label>
    </ligand>
</feature>
<dbReference type="GO" id="GO:0008198">
    <property type="term" value="F:ferrous iron binding"/>
    <property type="evidence" value="ECO:0007669"/>
    <property type="project" value="UniProtKB-UniRule"/>
</dbReference>
<evidence type="ECO:0000313" key="8">
    <source>
        <dbReference type="EMBL" id="MBS9524379.1"/>
    </source>
</evidence>
<evidence type="ECO:0000256" key="5">
    <source>
        <dbReference type="ARBA" id="ARBA00023002"/>
    </source>
</evidence>
<evidence type="ECO:0000256" key="6">
    <source>
        <dbReference type="ARBA" id="ARBA00023004"/>
    </source>
</evidence>
<keyword evidence="4 7" id="KW-0223">Dioxygenase</keyword>
<keyword evidence="3 7" id="KW-0479">Metal-binding</keyword>
<dbReference type="GO" id="GO:0019363">
    <property type="term" value="P:pyridine nucleotide biosynthetic process"/>
    <property type="evidence" value="ECO:0007669"/>
    <property type="project" value="UniProtKB-KW"/>
</dbReference>
<keyword evidence="6 7" id="KW-0408">Iron</keyword>
<dbReference type="PANTHER" id="PTHR15497">
    <property type="entry name" value="3-HYDROXYANTHRANILATE 3,4-DIOXYGENASE"/>
    <property type="match status" value="1"/>
</dbReference>
<comment type="function">
    <text evidence="1 7">Catalyzes the oxidative ring opening of 3-hydroxyanthranilate to 2-amino-3-carboxymuconate semialdehyde, which spontaneously cyclizes to quinolinate.</text>
</comment>
<dbReference type="InterPro" id="IPR014710">
    <property type="entry name" value="RmlC-like_jellyroll"/>
</dbReference>
<evidence type="ECO:0000256" key="7">
    <source>
        <dbReference type="HAMAP-Rule" id="MF_00825"/>
    </source>
</evidence>
<name>A0AAP2CIN2_9BACT</name>
<gene>
    <name evidence="7" type="primary">nbaC</name>
    <name evidence="8" type="ORF">KI659_10160</name>
</gene>
<keyword evidence="5 7" id="KW-0560">Oxidoreductase</keyword>
<comment type="similarity">
    <text evidence="7">Belongs to the 3-HAO family.</text>
</comment>
<dbReference type="EC" id="1.13.11.6" evidence="7"/>
<dbReference type="GO" id="GO:0000334">
    <property type="term" value="F:3-hydroxyanthranilate 3,4-dioxygenase activity"/>
    <property type="evidence" value="ECO:0007669"/>
    <property type="project" value="UniProtKB-UniRule"/>
</dbReference>